<dbReference type="EMBL" id="KY549443">
    <property type="protein sequence ID" value="APZ82109.1"/>
    <property type="molecule type" value="Genomic_DNA"/>
</dbReference>
<evidence type="ECO:0000313" key="1">
    <source>
        <dbReference type="EMBL" id="APZ82109.1"/>
    </source>
</evidence>
<accession>A0A288TYA3</accession>
<dbReference type="Proteomes" id="UP000224269">
    <property type="component" value="Segment"/>
</dbReference>
<gene>
    <name evidence="1" type="ORF">EFP01_182</name>
</gene>
<evidence type="ECO:0000313" key="2">
    <source>
        <dbReference type="Proteomes" id="UP000224269"/>
    </source>
</evidence>
<organism evidence="1 2">
    <name type="scientific">Enterococcus phage EFP01</name>
    <dbReference type="NCBI Taxonomy" id="1926594"/>
    <lineage>
        <taxon>Viruses</taxon>
        <taxon>Duplodnaviria</taxon>
        <taxon>Heunggongvirae</taxon>
        <taxon>Uroviricota</taxon>
        <taxon>Caudoviricetes</taxon>
        <taxon>Herelleviridae</taxon>
        <taxon>Brockvirinae</taxon>
        <taxon>Schiekvirus</taxon>
        <taxon>Schiekvirus EFP01</taxon>
    </lineage>
</organism>
<proteinExistence type="predicted"/>
<name>A0A288TYA3_9CAUD</name>
<keyword evidence="2" id="KW-1185">Reference proteome</keyword>
<protein>
    <submittedName>
        <fullName evidence="1">Uncharacterized protein</fullName>
    </submittedName>
</protein>
<sequence>MLNIEYLYQQLERSFYPINDVKRLSVLHKQEINNLKNQTRKGATPEHVAKQLEELAKEMNELSNLACSLELYIRSVKNQLGNELGKNVNKHE</sequence>
<reference evidence="2" key="1">
    <citation type="submission" date="2016-12" db="EMBL/GenBank/DDBJ databases">
        <authorList>
            <person name="Lee J.-H."/>
            <person name="Kim Y.-T."/>
            <person name="Kim J.-H."/>
            <person name="Ryu S.-R."/>
        </authorList>
    </citation>
    <scope>NUCLEOTIDE SEQUENCE [LARGE SCALE GENOMIC DNA]</scope>
</reference>